<gene>
    <name evidence="1" type="ORF">PGIGA_G00055590</name>
</gene>
<evidence type="ECO:0000313" key="1">
    <source>
        <dbReference type="EMBL" id="MCI4385865.1"/>
    </source>
</evidence>
<keyword evidence="2" id="KW-1185">Reference proteome</keyword>
<comment type="caution">
    <text evidence="1">The sequence shown here is derived from an EMBL/GenBank/DDBJ whole genome shotgun (WGS) entry which is preliminary data.</text>
</comment>
<organism evidence="1 2">
    <name type="scientific">Pangasianodon gigas</name>
    <name type="common">Mekong giant catfish</name>
    <name type="synonym">Pangasius gigas</name>
    <dbReference type="NCBI Taxonomy" id="30993"/>
    <lineage>
        <taxon>Eukaryota</taxon>
        <taxon>Metazoa</taxon>
        <taxon>Chordata</taxon>
        <taxon>Craniata</taxon>
        <taxon>Vertebrata</taxon>
        <taxon>Euteleostomi</taxon>
        <taxon>Actinopterygii</taxon>
        <taxon>Neopterygii</taxon>
        <taxon>Teleostei</taxon>
        <taxon>Ostariophysi</taxon>
        <taxon>Siluriformes</taxon>
        <taxon>Pangasiidae</taxon>
        <taxon>Pangasianodon</taxon>
    </lineage>
</organism>
<dbReference type="Proteomes" id="UP000829447">
    <property type="component" value="Linkage Group LG14"/>
</dbReference>
<name>A0ACC5X409_PANGG</name>
<accession>A0ACC5X409</accession>
<protein>
    <submittedName>
        <fullName evidence="1">Uncharacterized protein</fullName>
    </submittedName>
</protein>
<dbReference type="EMBL" id="CM040467">
    <property type="protein sequence ID" value="MCI4385865.1"/>
    <property type="molecule type" value="Genomic_DNA"/>
</dbReference>
<proteinExistence type="predicted"/>
<evidence type="ECO:0000313" key="2">
    <source>
        <dbReference type="Proteomes" id="UP000829447"/>
    </source>
</evidence>
<reference evidence="1 2" key="1">
    <citation type="journal article" date="2022" name="bioRxiv">
        <title>An ancient truncated duplication of the anti-Mullerian hormone receptor type 2 gene is a potential conserved master sex determinant in the Pangasiidae catfish family.</title>
        <authorList>
            <person name="Wen M."/>
            <person name="Pan Q."/>
            <person name="Jouanno E."/>
            <person name="Montfort J."/>
            <person name="Zahm M."/>
            <person name="Cabau C."/>
            <person name="Klopp C."/>
            <person name="Iampietro C."/>
            <person name="Roques C."/>
            <person name="Bouchez O."/>
            <person name="Castinel A."/>
            <person name="Donnadieu C."/>
            <person name="Parrinello H."/>
            <person name="Poncet C."/>
            <person name="Belmonte E."/>
            <person name="Gautier V."/>
            <person name="Avarre J.-C."/>
            <person name="Dugue R."/>
            <person name="Gustiano R."/>
            <person name="Ha T.T.T."/>
            <person name="Campet M."/>
            <person name="Sriphairoj K."/>
            <person name="Ribolli J."/>
            <person name="de Almeida F.L."/>
            <person name="Desvignes T."/>
            <person name="Postlethwait J.H."/>
            <person name="Bucao C.F."/>
            <person name="Robinson-Rechavi M."/>
            <person name="Bobe J."/>
            <person name="Herpin A."/>
            <person name="Guiguen Y."/>
        </authorList>
    </citation>
    <scope>NUCLEOTIDE SEQUENCE [LARGE SCALE GENOMIC DNA]</scope>
    <source>
        <strain evidence="1">YG-Dec2019</strain>
    </source>
</reference>
<sequence>MRLRAQALVWGLVWLCGIKCHSGLTQLCDNGKAKLETDLPPPDEFLCPKPRPVTSALVTSSTPQVLDISTKYSLQPDEHVCMDLPIKYNHTIPNSGAHRPVGAQSGEYLYCPPQRWINNLKDGATVLLFHPCASEDARRSLAAVAQSCLPHFILTAHPQLSQHRPFALVSWGHTLEMSHITTAGVCEWLLTSSSNFNQTTASQSQNYNLYLTKAAPVDRVLDTSVKSLKACCVEALSAYEATTRVRKIRSVLEHAKGEKEKEEVKHSENPSPVSSESNTLNPTHTQPLNNSEGKDSLSIGSHGHATPPLHAAVHSEEHGGAVVETDPKTIATQVKRLKEPHGNTRGEEMVVKMHGSQTDVKSQKMNSTVAAGKQRIKTDVAEPSAGGGCAVPGHCGPPDVATAVLGGPLRGRKMTVQRTNEAVWAAAALSFLLVLLTLSVLHTRLYRNCRAPSSLYWRESQQDYESVADIIRRRLRMVGRRKRRASQSRRQECPLLSDSSTDND</sequence>